<keyword evidence="1" id="KW-0472">Membrane</keyword>
<dbReference type="PANTHER" id="PTHR44757:SF2">
    <property type="entry name" value="BIOFILM ARCHITECTURE MAINTENANCE PROTEIN MBAA"/>
    <property type="match status" value="1"/>
</dbReference>
<dbReference type="SMART" id="SM00052">
    <property type="entry name" value="EAL"/>
    <property type="match status" value="1"/>
</dbReference>
<dbReference type="Gene3D" id="3.30.450.20">
    <property type="entry name" value="PAS domain"/>
    <property type="match status" value="1"/>
</dbReference>
<gene>
    <name evidence="4" type="ORF">FM996_07960</name>
</gene>
<dbReference type="InterPro" id="IPR035919">
    <property type="entry name" value="EAL_sf"/>
</dbReference>
<proteinExistence type="predicted"/>
<evidence type="ECO:0000259" key="2">
    <source>
        <dbReference type="PROSITE" id="PS50883"/>
    </source>
</evidence>
<dbReference type="RefSeq" id="WP_142862561.1">
    <property type="nucleotide sequence ID" value="NZ_VJMF01000031.1"/>
</dbReference>
<dbReference type="InterPro" id="IPR043128">
    <property type="entry name" value="Rev_trsase/Diguanyl_cyclase"/>
</dbReference>
<name>A0A549T0A3_METSR</name>
<evidence type="ECO:0000259" key="3">
    <source>
        <dbReference type="PROSITE" id="PS50887"/>
    </source>
</evidence>
<feature type="domain" description="GGDEF" evidence="3">
    <location>
        <begin position="367"/>
        <end position="500"/>
    </location>
</feature>
<dbReference type="PROSITE" id="PS50883">
    <property type="entry name" value="EAL"/>
    <property type="match status" value="1"/>
</dbReference>
<evidence type="ECO:0000313" key="4">
    <source>
        <dbReference type="EMBL" id="TRL35312.1"/>
    </source>
</evidence>
<dbReference type="EMBL" id="VJMF01000031">
    <property type="protein sequence ID" value="TRL35312.1"/>
    <property type="molecule type" value="Genomic_DNA"/>
</dbReference>
<evidence type="ECO:0000256" key="1">
    <source>
        <dbReference type="SAM" id="Phobius"/>
    </source>
</evidence>
<dbReference type="SMART" id="SM00267">
    <property type="entry name" value="GGDEF"/>
    <property type="match status" value="1"/>
</dbReference>
<feature type="transmembrane region" description="Helical" evidence="1">
    <location>
        <begin position="174"/>
        <end position="191"/>
    </location>
</feature>
<dbReference type="InterPro" id="IPR052155">
    <property type="entry name" value="Biofilm_reg_signaling"/>
</dbReference>
<organism evidence="4 5">
    <name type="scientific">Methylosinus sporium</name>
    <dbReference type="NCBI Taxonomy" id="428"/>
    <lineage>
        <taxon>Bacteria</taxon>
        <taxon>Pseudomonadati</taxon>
        <taxon>Pseudomonadota</taxon>
        <taxon>Alphaproteobacteria</taxon>
        <taxon>Hyphomicrobiales</taxon>
        <taxon>Methylocystaceae</taxon>
        <taxon>Methylosinus</taxon>
    </lineage>
</organism>
<accession>A0A549T0A3</accession>
<dbReference type="Gene3D" id="3.20.20.450">
    <property type="entry name" value="EAL domain"/>
    <property type="match status" value="1"/>
</dbReference>
<dbReference type="Proteomes" id="UP000316781">
    <property type="component" value="Unassembled WGS sequence"/>
</dbReference>
<dbReference type="GO" id="GO:0003824">
    <property type="term" value="F:catalytic activity"/>
    <property type="evidence" value="ECO:0007669"/>
    <property type="project" value="UniProtKB-ARBA"/>
</dbReference>
<dbReference type="Pfam" id="PF12860">
    <property type="entry name" value="PAS_7"/>
    <property type="match status" value="1"/>
</dbReference>
<comment type="caution">
    <text evidence="4">The sequence shown here is derived from an EMBL/GenBank/DDBJ whole genome shotgun (WGS) entry which is preliminary data.</text>
</comment>
<dbReference type="InterPro" id="IPR001633">
    <property type="entry name" value="EAL_dom"/>
</dbReference>
<dbReference type="Pfam" id="PF00990">
    <property type="entry name" value="GGDEF"/>
    <property type="match status" value="1"/>
</dbReference>
<keyword evidence="1" id="KW-0812">Transmembrane</keyword>
<evidence type="ECO:0000313" key="5">
    <source>
        <dbReference type="Proteomes" id="UP000316781"/>
    </source>
</evidence>
<dbReference type="InterPro" id="IPR000160">
    <property type="entry name" value="GGDEF_dom"/>
</dbReference>
<feature type="transmembrane region" description="Helical" evidence="1">
    <location>
        <begin position="124"/>
        <end position="142"/>
    </location>
</feature>
<reference evidence="4 5" key="1">
    <citation type="submission" date="2019-07" db="EMBL/GenBank/DDBJ databases">
        <title>Ln-dependent methylotrophs.</title>
        <authorList>
            <person name="Tani A."/>
        </authorList>
    </citation>
    <scope>NUCLEOTIDE SEQUENCE [LARGE SCALE GENOMIC DNA]</scope>
    <source>
        <strain evidence="4 5">SM89A</strain>
    </source>
</reference>
<keyword evidence="1" id="KW-1133">Transmembrane helix</keyword>
<dbReference type="PROSITE" id="PS50887">
    <property type="entry name" value="GGDEF"/>
    <property type="match status" value="1"/>
</dbReference>
<dbReference type="AlphaFoldDB" id="A0A549T0A3"/>
<feature type="transmembrane region" description="Helical" evidence="1">
    <location>
        <begin position="27"/>
        <end position="51"/>
    </location>
</feature>
<dbReference type="SUPFAM" id="SSF141868">
    <property type="entry name" value="EAL domain-like"/>
    <property type="match status" value="1"/>
</dbReference>
<dbReference type="InterPro" id="IPR029787">
    <property type="entry name" value="Nucleotide_cyclase"/>
</dbReference>
<feature type="transmembrane region" description="Helical" evidence="1">
    <location>
        <begin position="57"/>
        <end position="77"/>
    </location>
</feature>
<dbReference type="Gene3D" id="3.30.70.270">
    <property type="match status" value="1"/>
</dbReference>
<dbReference type="CDD" id="cd01949">
    <property type="entry name" value="GGDEF"/>
    <property type="match status" value="1"/>
</dbReference>
<dbReference type="CDD" id="cd01948">
    <property type="entry name" value="EAL"/>
    <property type="match status" value="1"/>
</dbReference>
<dbReference type="NCBIfam" id="TIGR00254">
    <property type="entry name" value="GGDEF"/>
    <property type="match status" value="1"/>
</dbReference>
<feature type="domain" description="EAL" evidence="2">
    <location>
        <begin position="509"/>
        <end position="759"/>
    </location>
</feature>
<dbReference type="Pfam" id="PF00563">
    <property type="entry name" value="EAL"/>
    <property type="match status" value="1"/>
</dbReference>
<dbReference type="SUPFAM" id="SSF55073">
    <property type="entry name" value="Nucleotide cyclase"/>
    <property type="match status" value="1"/>
</dbReference>
<dbReference type="FunFam" id="3.30.70.270:FF:000001">
    <property type="entry name" value="Diguanylate cyclase domain protein"/>
    <property type="match status" value="1"/>
</dbReference>
<sequence length="768" mass="85225">MRASNVNANDTEACEAREEIYRDLVDTLFGTPGSFAAGLVGGLIAPVSAWLMTGREVYVVLTIVMMCFAAYRLYVLYSHTMTPRDIRRRDAQLWEIRYGIGGVGFMTAVGVSVAILFSEHHDEIGGYYGIVIMMSGVGMLAGRNAGSPRIVYAQMIGLCTPLTVAALMHDDLRYWGLASIFVLVMVSLRSTTKFLHGNLESALRNGRDADTQRRRFKSALNSMTHGLCMGRADKSLTVVNRRMYDFFGLDPQNMPKDLATLTDMIGDSTKMSHEDARIFLEQWTSRTSLSRTDVFSREIGARIFDFRCEPADNGAFVTVVEDVTEQRRAAREIERIAHFDTLTGLANRFQFQQRLERDLRHIRKRGLSLALLCIDLDQFKEVNDTLGHTIGDRLLCAVAERLRECVRSVDMVARFGGDEFCILMHPTIETPPADALARRAIEAIGRPYVVEGHTIVIGASVGLCVAPRDASTAEGLLKCGDLAMYNSKAAGRRQALWFDTAMEDALVSKRRIERELREALRTEALEVHYQPIFDARDQSVSTCEALTRWRHPQLGYVSPSAFIPIAEETGMIVELGEWVLRRACRDAHLWPSEARVAVNFSSRQFQQPDLIDKVRNALDVAGLEPSRLEIEITESTLMQDTEDAADKIAGLRALGVRLSLDDFGTGFSSLGYLNRFPVDKVKLDRSFVSDLSASSKTQAIIGAVSLLTAELGIDLVAEGVETNEQRALLLAKNVHLMQGFLFSMAKPQAELALLFAGVSRGGKLKVVA</sequence>
<feature type="transmembrane region" description="Helical" evidence="1">
    <location>
        <begin position="98"/>
        <end position="118"/>
    </location>
</feature>
<dbReference type="PANTHER" id="PTHR44757">
    <property type="entry name" value="DIGUANYLATE CYCLASE DGCP"/>
    <property type="match status" value="1"/>
</dbReference>
<protein>
    <submittedName>
        <fullName evidence="4">EAL domain-containing protein</fullName>
    </submittedName>
</protein>